<keyword evidence="1" id="KW-0732">Signal</keyword>
<accession>A0ABX7BLN3</accession>
<feature type="signal peptide" evidence="1">
    <location>
        <begin position="1"/>
        <end position="19"/>
    </location>
</feature>
<organism evidence="2 3">
    <name type="scientific">Brevundimonas vitisensis</name>
    <dbReference type="NCBI Taxonomy" id="2800818"/>
    <lineage>
        <taxon>Bacteria</taxon>
        <taxon>Pseudomonadati</taxon>
        <taxon>Pseudomonadota</taxon>
        <taxon>Alphaproteobacteria</taxon>
        <taxon>Caulobacterales</taxon>
        <taxon>Caulobacteraceae</taxon>
        <taxon>Brevundimonas</taxon>
    </lineage>
</organism>
<dbReference type="EMBL" id="CP067977">
    <property type="protein sequence ID" value="QQQ18461.1"/>
    <property type="molecule type" value="Genomic_DNA"/>
</dbReference>
<dbReference type="RefSeq" id="WP_201102831.1">
    <property type="nucleotide sequence ID" value="NZ_CP067977.1"/>
</dbReference>
<name>A0ABX7BLN3_9CAUL</name>
<reference evidence="2 3" key="1">
    <citation type="submission" date="2021-01" db="EMBL/GenBank/DDBJ databases">
        <title>Brevundimonas vitis sp. nov., an bacterium isolated from grape (Vitis vinifera).</title>
        <authorList>
            <person name="Jiang L."/>
            <person name="Lee J."/>
        </authorList>
    </citation>
    <scope>NUCLEOTIDE SEQUENCE [LARGE SCALE GENOMIC DNA]</scope>
    <source>
        <strain evidence="2 3">GRTSA-9</strain>
    </source>
</reference>
<gene>
    <name evidence="2" type="ORF">JIP62_14400</name>
</gene>
<keyword evidence="3" id="KW-1185">Reference proteome</keyword>
<dbReference type="Proteomes" id="UP000595448">
    <property type="component" value="Chromosome"/>
</dbReference>
<sequence>MRLTPAVLAALSIAAPAAAQDAQNAEWTPYFFGDGNFYLVQGGSQVRSGPQRLAVATLPAPGRTSGGREVAYYVVSGSLDCTAWTMSVSSVEFFGLDGAPLEADRTVQPARAITAGSSIGLAAEVRCRGKELKGTAMTRDGIVSLARRSRGPTE</sequence>
<proteinExistence type="predicted"/>
<protein>
    <submittedName>
        <fullName evidence="2">Uncharacterized protein</fullName>
    </submittedName>
</protein>
<feature type="chain" id="PRO_5046562686" evidence="1">
    <location>
        <begin position="20"/>
        <end position="154"/>
    </location>
</feature>
<evidence type="ECO:0000256" key="1">
    <source>
        <dbReference type="SAM" id="SignalP"/>
    </source>
</evidence>
<evidence type="ECO:0000313" key="3">
    <source>
        <dbReference type="Proteomes" id="UP000595448"/>
    </source>
</evidence>
<evidence type="ECO:0000313" key="2">
    <source>
        <dbReference type="EMBL" id="QQQ18461.1"/>
    </source>
</evidence>